<dbReference type="InterPro" id="IPR045378">
    <property type="entry name" value="LNT_N"/>
</dbReference>
<dbReference type="EC" id="2.3.1.269" evidence="9"/>
<dbReference type="GO" id="GO:0005886">
    <property type="term" value="C:plasma membrane"/>
    <property type="evidence" value="ECO:0007669"/>
    <property type="project" value="UniProtKB-SubCell"/>
</dbReference>
<evidence type="ECO:0000256" key="4">
    <source>
        <dbReference type="ARBA" id="ARBA00022679"/>
    </source>
</evidence>
<evidence type="ECO:0000256" key="9">
    <source>
        <dbReference type="HAMAP-Rule" id="MF_01148"/>
    </source>
</evidence>
<feature type="transmembrane region" description="Helical" evidence="9">
    <location>
        <begin position="93"/>
        <end position="118"/>
    </location>
</feature>
<proteinExistence type="inferred from homology"/>
<keyword evidence="8 9" id="KW-0012">Acyltransferase</keyword>
<keyword evidence="6 9" id="KW-1133">Transmembrane helix</keyword>
<feature type="transmembrane region" description="Helical" evidence="9">
    <location>
        <begin position="166"/>
        <end position="185"/>
    </location>
</feature>
<keyword evidence="5 9" id="KW-0812">Transmembrane</keyword>
<comment type="subcellular location">
    <subcellularLocation>
        <location evidence="1 9">Cell membrane</location>
        <topology evidence="1 9">Multi-pass membrane protein</topology>
    </subcellularLocation>
</comment>
<organism evidence="11 12">
    <name type="scientific">Teichococcus deserti</name>
    <dbReference type="NCBI Taxonomy" id="1817963"/>
    <lineage>
        <taxon>Bacteria</taxon>
        <taxon>Pseudomonadati</taxon>
        <taxon>Pseudomonadota</taxon>
        <taxon>Alphaproteobacteria</taxon>
        <taxon>Acetobacterales</taxon>
        <taxon>Roseomonadaceae</taxon>
        <taxon>Roseomonas</taxon>
    </lineage>
</organism>
<feature type="transmembrane region" description="Helical" evidence="9">
    <location>
        <begin position="483"/>
        <end position="502"/>
    </location>
</feature>
<evidence type="ECO:0000256" key="8">
    <source>
        <dbReference type="ARBA" id="ARBA00023315"/>
    </source>
</evidence>
<evidence type="ECO:0000256" key="6">
    <source>
        <dbReference type="ARBA" id="ARBA00022989"/>
    </source>
</evidence>
<dbReference type="HAMAP" id="MF_01148">
    <property type="entry name" value="Lnt"/>
    <property type="match status" value="1"/>
</dbReference>
<evidence type="ECO:0000259" key="10">
    <source>
        <dbReference type="PROSITE" id="PS50263"/>
    </source>
</evidence>
<keyword evidence="7 9" id="KW-0472">Membrane</keyword>
<gene>
    <name evidence="9" type="primary">lnt</name>
    <name evidence="11" type="ORF">BKE38_13980</name>
</gene>
<dbReference type="PANTHER" id="PTHR38686:SF1">
    <property type="entry name" value="APOLIPOPROTEIN N-ACYLTRANSFERASE"/>
    <property type="match status" value="1"/>
</dbReference>
<feature type="transmembrane region" description="Helical" evidence="9">
    <location>
        <begin position="63"/>
        <end position="81"/>
    </location>
</feature>
<feature type="transmembrane region" description="Helical" evidence="9">
    <location>
        <begin position="12"/>
        <end position="32"/>
    </location>
</feature>
<comment type="pathway">
    <text evidence="9">Protein modification; lipoprotein biosynthesis (N-acyl transfer).</text>
</comment>
<evidence type="ECO:0000256" key="2">
    <source>
        <dbReference type="ARBA" id="ARBA00010065"/>
    </source>
</evidence>
<comment type="catalytic activity">
    <reaction evidence="9">
        <text>N-terminal S-1,2-diacyl-sn-glyceryl-L-cysteinyl-[lipoprotein] + a glycerophospholipid = N-acyl-S-1,2-diacyl-sn-glyceryl-L-cysteinyl-[lipoprotein] + a 2-acyl-sn-glycero-3-phospholipid + H(+)</text>
        <dbReference type="Rhea" id="RHEA:48228"/>
        <dbReference type="Rhea" id="RHEA-COMP:14681"/>
        <dbReference type="Rhea" id="RHEA-COMP:14684"/>
        <dbReference type="ChEBI" id="CHEBI:15378"/>
        <dbReference type="ChEBI" id="CHEBI:136912"/>
        <dbReference type="ChEBI" id="CHEBI:140656"/>
        <dbReference type="ChEBI" id="CHEBI:140657"/>
        <dbReference type="ChEBI" id="CHEBI:140660"/>
        <dbReference type="EC" id="2.3.1.269"/>
    </reaction>
</comment>
<reference evidence="11 12" key="1">
    <citation type="submission" date="2016-10" db="EMBL/GenBank/DDBJ databases">
        <title>Draft Genome sequence of Roseomonas sp. strain M3.</title>
        <authorList>
            <person name="Subhash Y."/>
            <person name="Lee S."/>
        </authorList>
    </citation>
    <scope>NUCLEOTIDE SEQUENCE [LARGE SCALE GENOMIC DNA]</scope>
    <source>
        <strain evidence="11 12">M3</strain>
    </source>
</reference>
<protein>
    <recommendedName>
        <fullName evidence="9">Apolipoprotein N-acyltransferase</fullName>
        <shortName evidence="9">ALP N-acyltransferase</shortName>
        <ecNumber evidence="9">2.3.1.269</ecNumber>
    </recommendedName>
</protein>
<dbReference type="PANTHER" id="PTHR38686">
    <property type="entry name" value="APOLIPOPROTEIN N-ACYLTRANSFERASE"/>
    <property type="match status" value="1"/>
</dbReference>
<dbReference type="GO" id="GO:0016410">
    <property type="term" value="F:N-acyltransferase activity"/>
    <property type="evidence" value="ECO:0007669"/>
    <property type="project" value="UniProtKB-UniRule"/>
</dbReference>
<name>A0A1V2H1Z5_9PROT</name>
<evidence type="ECO:0000256" key="1">
    <source>
        <dbReference type="ARBA" id="ARBA00004651"/>
    </source>
</evidence>
<feature type="transmembrane region" description="Helical" evidence="9">
    <location>
        <begin position="192"/>
        <end position="212"/>
    </location>
</feature>
<evidence type="ECO:0000313" key="11">
    <source>
        <dbReference type="EMBL" id="ONG52747.1"/>
    </source>
</evidence>
<dbReference type="NCBIfam" id="TIGR00546">
    <property type="entry name" value="lnt"/>
    <property type="match status" value="1"/>
</dbReference>
<dbReference type="InterPro" id="IPR036526">
    <property type="entry name" value="C-N_Hydrolase_sf"/>
</dbReference>
<dbReference type="SUPFAM" id="SSF56317">
    <property type="entry name" value="Carbon-nitrogen hydrolase"/>
    <property type="match status" value="1"/>
</dbReference>
<dbReference type="EMBL" id="MLCO01000131">
    <property type="protein sequence ID" value="ONG52747.1"/>
    <property type="molecule type" value="Genomic_DNA"/>
</dbReference>
<dbReference type="Proteomes" id="UP000188879">
    <property type="component" value="Unassembled WGS sequence"/>
</dbReference>
<evidence type="ECO:0000256" key="3">
    <source>
        <dbReference type="ARBA" id="ARBA00022475"/>
    </source>
</evidence>
<evidence type="ECO:0000256" key="5">
    <source>
        <dbReference type="ARBA" id="ARBA00022692"/>
    </source>
</evidence>
<dbReference type="PROSITE" id="PS50263">
    <property type="entry name" value="CN_HYDROLASE"/>
    <property type="match status" value="1"/>
</dbReference>
<feature type="domain" description="CN hydrolase" evidence="10">
    <location>
        <begin position="226"/>
        <end position="473"/>
    </location>
</feature>
<feature type="transmembrane region" description="Helical" evidence="9">
    <location>
        <begin position="38"/>
        <end position="56"/>
    </location>
</feature>
<dbReference type="CDD" id="cd07571">
    <property type="entry name" value="ALP_N-acyl_transferase"/>
    <property type="match status" value="1"/>
</dbReference>
<evidence type="ECO:0000313" key="12">
    <source>
        <dbReference type="Proteomes" id="UP000188879"/>
    </source>
</evidence>
<sequence length="518" mass="54183">MANPLLSKLSALTGRSALLAAFGLGVVAALALPPLYAVPALLVAIPGLLALLGGAASWKRAGWIGFAFGWGHHVAGLYWISHALLTDPWRWGWLVPVAVPGLALPLAVYAAVAAIVAWRAAPGWPRWLALAGAWTLLEWARGLLLTGFPWNALGTVWAFDALPLQGAAYVGVYGLSFVTLLVAGTPYLGPRAVAGGAATLAVLAGFGLARLAQPLPEGPGVDILLVQGNVQQEAKWREDQRWPIFRRYLELTRQGVAARGPSERPLAVIWPETASPFLLPQDEAARGYVAQVLPARGMLLGGSVRVDWTPEGKVDHLYNSLSAVDGQGQLRAVYDKAHLVPFGEYMPLRGLIPIRIVEGAGEFAAGPGPVALAPGGGIPPFSPLICYEVIFPAAVSPAERPAWLVNITNDAWFGFSAGPFQHLAASRLRAVEEGLPLARAAQTGVSALFDARGSLAGQIGLGDMATLALPLPGSLPATIFARFGNWGAILLGLLALAVAAAGSSSTMRRHPGGIASNN</sequence>
<keyword evidence="11" id="KW-0449">Lipoprotein</keyword>
<feature type="transmembrane region" description="Helical" evidence="9">
    <location>
        <begin position="127"/>
        <end position="146"/>
    </location>
</feature>
<dbReference type="UniPathway" id="UPA00666"/>
<keyword evidence="3 9" id="KW-1003">Cell membrane</keyword>
<dbReference type="InterPro" id="IPR003010">
    <property type="entry name" value="C-N_Hydrolase"/>
</dbReference>
<keyword evidence="4 9" id="KW-0808">Transferase</keyword>
<comment type="similarity">
    <text evidence="2 9">Belongs to the CN hydrolase family. Apolipoprotein N-acyltransferase subfamily.</text>
</comment>
<accession>A0A1V2H1Z5</accession>
<dbReference type="Pfam" id="PF00795">
    <property type="entry name" value="CN_hydrolase"/>
    <property type="match status" value="1"/>
</dbReference>
<dbReference type="AlphaFoldDB" id="A0A1V2H1Z5"/>
<dbReference type="GO" id="GO:0042158">
    <property type="term" value="P:lipoprotein biosynthetic process"/>
    <property type="evidence" value="ECO:0007669"/>
    <property type="project" value="UniProtKB-UniRule"/>
</dbReference>
<keyword evidence="12" id="KW-1185">Reference proteome</keyword>
<comment type="caution">
    <text evidence="11">The sequence shown here is derived from an EMBL/GenBank/DDBJ whole genome shotgun (WGS) entry which is preliminary data.</text>
</comment>
<dbReference type="InterPro" id="IPR004563">
    <property type="entry name" value="Apolipo_AcylTrfase"/>
</dbReference>
<evidence type="ECO:0000256" key="7">
    <source>
        <dbReference type="ARBA" id="ARBA00023136"/>
    </source>
</evidence>
<dbReference type="Pfam" id="PF20154">
    <property type="entry name" value="LNT_N"/>
    <property type="match status" value="1"/>
</dbReference>
<comment type="function">
    <text evidence="9">Catalyzes the phospholipid dependent N-acylation of the N-terminal cysteine of apolipoprotein, the last step in lipoprotein maturation.</text>
</comment>
<dbReference type="Gene3D" id="3.60.110.10">
    <property type="entry name" value="Carbon-nitrogen hydrolase"/>
    <property type="match status" value="1"/>
</dbReference>